<evidence type="ECO:0000313" key="2">
    <source>
        <dbReference type="EMBL" id="TMR04176.1"/>
    </source>
</evidence>
<proteinExistence type="predicted"/>
<accession>A0A5C4JGE3</accession>
<dbReference type="Gene3D" id="3.90.190.10">
    <property type="entry name" value="Protein tyrosine phosphatase superfamily"/>
    <property type="match status" value="1"/>
</dbReference>
<dbReference type="AlphaFoldDB" id="A0A5C4JGE3"/>
<sequence>MRPILYTIDRRGPGRLSTMAKPRGGDWLDDEMTALKTEGVDVLVCALTPTELDETGLTTEPLTAQQAGLRFVAISIPDRGVPDLAAVLPALQQLAQQLQSGAHIVTHCRFGIGRASLLAASLLILNGDHPDSAWNHLQRARGLPVPDTAEQREWTNMLVKHRLA</sequence>
<keyword evidence="3" id="KW-1185">Reference proteome</keyword>
<dbReference type="EMBL" id="VCKW01000034">
    <property type="protein sequence ID" value="TMR04176.1"/>
    <property type="molecule type" value="Genomic_DNA"/>
</dbReference>
<dbReference type="InterPro" id="IPR029021">
    <property type="entry name" value="Prot-tyrosine_phosphatase-like"/>
</dbReference>
<dbReference type="PROSITE" id="PS50056">
    <property type="entry name" value="TYR_PHOSPHATASE_2"/>
    <property type="match status" value="1"/>
</dbReference>
<gene>
    <name evidence="2" type="ORF">ETD83_09290</name>
</gene>
<comment type="caution">
    <text evidence="2">The sequence shown here is derived from an EMBL/GenBank/DDBJ whole genome shotgun (WGS) entry which is preliminary data.</text>
</comment>
<evidence type="ECO:0000259" key="1">
    <source>
        <dbReference type="PROSITE" id="PS50056"/>
    </source>
</evidence>
<evidence type="ECO:0000313" key="3">
    <source>
        <dbReference type="Proteomes" id="UP000309174"/>
    </source>
</evidence>
<protein>
    <submittedName>
        <fullName evidence="2">Tyrosine protein phosphatase</fullName>
    </submittedName>
</protein>
<dbReference type="RefSeq" id="WP_138644660.1">
    <property type="nucleotide sequence ID" value="NZ_VCKW01000034.1"/>
</dbReference>
<reference evidence="2 3" key="1">
    <citation type="submission" date="2019-05" db="EMBL/GenBank/DDBJ databases">
        <title>Draft genome sequence of Actinomadura sp. 14C53.</title>
        <authorList>
            <person name="Saricaoglu S."/>
            <person name="Isik K."/>
        </authorList>
    </citation>
    <scope>NUCLEOTIDE SEQUENCE [LARGE SCALE GENOMIC DNA]</scope>
    <source>
        <strain evidence="2 3">14C53</strain>
    </source>
</reference>
<dbReference type="Pfam" id="PF22785">
    <property type="entry name" value="Tc-R-P"/>
    <property type="match status" value="1"/>
</dbReference>
<dbReference type="InterPro" id="IPR000387">
    <property type="entry name" value="Tyr_Pase_dom"/>
</dbReference>
<dbReference type="OrthoDB" id="9806482at2"/>
<dbReference type="Proteomes" id="UP000309174">
    <property type="component" value="Unassembled WGS sequence"/>
</dbReference>
<dbReference type="SUPFAM" id="SSF52799">
    <property type="entry name" value="(Phosphotyrosine protein) phosphatases II"/>
    <property type="match status" value="1"/>
</dbReference>
<organism evidence="2 3">
    <name type="scientific">Actinomadura soli</name>
    <dbReference type="NCBI Taxonomy" id="2508997"/>
    <lineage>
        <taxon>Bacteria</taxon>
        <taxon>Bacillati</taxon>
        <taxon>Actinomycetota</taxon>
        <taxon>Actinomycetes</taxon>
        <taxon>Streptosporangiales</taxon>
        <taxon>Thermomonosporaceae</taxon>
        <taxon>Actinomadura</taxon>
    </lineage>
</organism>
<feature type="domain" description="Tyrosine specific protein phosphatases" evidence="1">
    <location>
        <begin position="85"/>
        <end position="152"/>
    </location>
</feature>
<name>A0A5C4JGE3_9ACTN</name>